<dbReference type="PRINTS" id="PR00080">
    <property type="entry name" value="SDRFAMILY"/>
</dbReference>
<dbReference type="InterPro" id="IPR020904">
    <property type="entry name" value="Sc_DH/Rdtase_CS"/>
</dbReference>
<evidence type="ECO:0000313" key="3">
    <source>
        <dbReference type="EMBL" id="NEU68694.1"/>
    </source>
</evidence>
<keyword evidence="4" id="KW-1185">Reference proteome</keyword>
<dbReference type="GO" id="GO:0047936">
    <property type="term" value="F:glucose 1-dehydrogenase [NAD(P)+] activity"/>
    <property type="evidence" value="ECO:0007669"/>
    <property type="project" value="UniProtKB-EC"/>
</dbReference>
<proteinExistence type="inferred from homology"/>
<dbReference type="PROSITE" id="PS00061">
    <property type="entry name" value="ADH_SHORT"/>
    <property type="match status" value="1"/>
</dbReference>
<dbReference type="SUPFAM" id="SSF51735">
    <property type="entry name" value="NAD(P)-binding Rossmann-fold domains"/>
    <property type="match status" value="1"/>
</dbReference>
<evidence type="ECO:0000256" key="1">
    <source>
        <dbReference type="ARBA" id="ARBA00006484"/>
    </source>
</evidence>
<comment type="similarity">
    <text evidence="1">Belongs to the short-chain dehydrogenases/reductases (SDR) family.</text>
</comment>
<dbReference type="InterPro" id="IPR002347">
    <property type="entry name" value="SDR_fam"/>
</dbReference>
<accession>A0A6M0IKK3</accession>
<dbReference type="Pfam" id="PF13561">
    <property type="entry name" value="adh_short_C2"/>
    <property type="match status" value="1"/>
</dbReference>
<dbReference type="NCBIfam" id="NF005559">
    <property type="entry name" value="PRK07231.1"/>
    <property type="match status" value="1"/>
</dbReference>
<comment type="caution">
    <text evidence="3">The sequence shown here is derived from an EMBL/GenBank/DDBJ whole genome shotgun (WGS) entry which is preliminary data.</text>
</comment>
<dbReference type="AlphaFoldDB" id="A0A6M0IKK3"/>
<sequence length="258" mass="27406">MSKFVDQVAFITGAGSGIGRATALAFAKAGAQVAATDVNETTGNETVALIQKLGGDAFFSVCDVAAPDQIDAAIEQTVHTYGRLDIGINNAGIGGRFARLLDQTPDDFNQLMAINVGGVFYGMQAQIRQMLKQPENVHRDRGKIVNVSSIAGVRGMAMGAPYSASKHAVIGLTKTAALEYVKKNIRVNAVCPVYTHSAMVDDLINAAPNMEERMRRVIPIGRFGQPEEIAQAILWLCSDENAFCTGQTIQLDGGMTAG</sequence>
<dbReference type="PRINTS" id="PR00081">
    <property type="entry name" value="GDHRDH"/>
</dbReference>
<dbReference type="RefSeq" id="WP_164041186.1">
    <property type="nucleotide sequence ID" value="NZ_JAAGNZ010000002.1"/>
</dbReference>
<evidence type="ECO:0000256" key="2">
    <source>
        <dbReference type="ARBA" id="ARBA00023002"/>
    </source>
</evidence>
<protein>
    <submittedName>
        <fullName evidence="3">Glucose 1-dehydrogenase</fullName>
        <ecNumber evidence="3">1.1.1.47</ecNumber>
    </submittedName>
</protein>
<dbReference type="Gene3D" id="3.40.50.720">
    <property type="entry name" value="NAD(P)-binding Rossmann-like Domain"/>
    <property type="match status" value="1"/>
</dbReference>
<dbReference type="CDD" id="cd05233">
    <property type="entry name" value="SDR_c"/>
    <property type="match status" value="1"/>
</dbReference>
<reference evidence="3 4" key="1">
    <citation type="submission" date="2020-02" db="EMBL/GenBank/DDBJ databases">
        <title>Draft genome sequence of two Spirosoma agri KCTC 52727 and Spirosoma terrae KCTC 52035.</title>
        <authorList>
            <person name="Rojas J."/>
            <person name="Ambika Manirajan B."/>
            <person name="Ratering S."/>
            <person name="Suarez C."/>
            <person name="Schnell S."/>
        </authorList>
    </citation>
    <scope>NUCLEOTIDE SEQUENCE [LARGE SCALE GENOMIC DNA]</scope>
    <source>
        <strain evidence="3 4">KCTC 52727</strain>
    </source>
</reference>
<dbReference type="Proteomes" id="UP000477386">
    <property type="component" value="Unassembled WGS sequence"/>
</dbReference>
<dbReference type="InterPro" id="IPR036291">
    <property type="entry name" value="NAD(P)-bd_dom_sf"/>
</dbReference>
<keyword evidence="2 3" id="KW-0560">Oxidoreductase</keyword>
<dbReference type="FunFam" id="3.40.50.720:FF:000084">
    <property type="entry name" value="Short-chain dehydrogenase reductase"/>
    <property type="match status" value="1"/>
</dbReference>
<gene>
    <name evidence="3" type="ORF">GK091_17535</name>
</gene>
<organism evidence="3 4">
    <name type="scientific">Spirosoma agri</name>
    <dbReference type="NCBI Taxonomy" id="1987381"/>
    <lineage>
        <taxon>Bacteria</taxon>
        <taxon>Pseudomonadati</taxon>
        <taxon>Bacteroidota</taxon>
        <taxon>Cytophagia</taxon>
        <taxon>Cytophagales</taxon>
        <taxon>Cytophagaceae</taxon>
        <taxon>Spirosoma</taxon>
    </lineage>
</organism>
<dbReference type="EMBL" id="JAAGNZ010000002">
    <property type="protein sequence ID" value="NEU68694.1"/>
    <property type="molecule type" value="Genomic_DNA"/>
</dbReference>
<evidence type="ECO:0000313" key="4">
    <source>
        <dbReference type="Proteomes" id="UP000477386"/>
    </source>
</evidence>
<name>A0A6M0IKK3_9BACT</name>
<dbReference type="EC" id="1.1.1.47" evidence="3"/>
<dbReference type="PANTHER" id="PTHR24321">
    <property type="entry name" value="DEHYDROGENASES, SHORT CHAIN"/>
    <property type="match status" value="1"/>
</dbReference>
<dbReference type="PANTHER" id="PTHR24321:SF11">
    <property type="entry name" value="BLR0893 PROTEIN"/>
    <property type="match status" value="1"/>
</dbReference>